<evidence type="ECO:0000313" key="2">
    <source>
        <dbReference type="EMBL" id="KAK3049053.1"/>
    </source>
</evidence>
<dbReference type="SUPFAM" id="SSF50129">
    <property type="entry name" value="GroES-like"/>
    <property type="match status" value="1"/>
</dbReference>
<dbReference type="PANTHER" id="PTHR43677:SF4">
    <property type="entry name" value="QUINONE OXIDOREDUCTASE-LIKE PROTEIN 2"/>
    <property type="match status" value="1"/>
</dbReference>
<dbReference type="InterPro" id="IPR036291">
    <property type="entry name" value="NAD(P)-bd_dom_sf"/>
</dbReference>
<dbReference type="AlphaFoldDB" id="A0AAJ0G624"/>
<dbReference type="Gene3D" id="3.40.50.720">
    <property type="entry name" value="NAD(P)-binding Rossmann-like Domain"/>
    <property type="match status" value="1"/>
</dbReference>
<sequence>MATQIRKALIPSYGDESHVSIITAPIEPPPAKHVQVRVLYSGFGGSDINMRLGRYPMQKAAPLTPGYNFVGTVVSAGPDCVSKPTKGDVVACLSIYDAQAELVNMPEQYLIRVPQGLDHQKACALMLDWTTAYGMVSRPGKVHAGQKVFVHGMSGAVGYATAVLCQLRGAEVYGTAGEKNHKALEALGWHPFTYTNKDWMTTMKNMGGADVVFDPLGFESWDESYSILSHNDACLVGYGGNLDTLTNHAPRGVLMPTLKLLSRNFICPAVHRHTRFFYVTRDDKTFVPDVEALFDLLSQGKIDVRIKQIWDLEDIQEAHRKWGKAGSGFGSILVNVGAK</sequence>
<dbReference type="Gene3D" id="3.90.180.10">
    <property type="entry name" value="Medium-chain alcohol dehydrogenases, catalytic domain"/>
    <property type="match status" value="1"/>
</dbReference>
<gene>
    <name evidence="2" type="ORF">LTR09_009707</name>
</gene>
<dbReference type="SMART" id="SM00829">
    <property type="entry name" value="PKS_ER"/>
    <property type="match status" value="1"/>
</dbReference>
<protein>
    <recommendedName>
        <fullName evidence="1">Enoyl reductase (ER) domain-containing protein</fullName>
    </recommendedName>
</protein>
<dbReference type="GO" id="GO:0005739">
    <property type="term" value="C:mitochondrion"/>
    <property type="evidence" value="ECO:0007669"/>
    <property type="project" value="TreeGrafter"/>
</dbReference>
<organism evidence="2 3">
    <name type="scientific">Extremus antarcticus</name>
    <dbReference type="NCBI Taxonomy" id="702011"/>
    <lineage>
        <taxon>Eukaryota</taxon>
        <taxon>Fungi</taxon>
        <taxon>Dikarya</taxon>
        <taxon>Ascomycota</taxon>
        <taxon>Pezizomycotina</taxon>
        <taxon>Dothideomycetes</taxon>
        <taxon>Dothideomycetidae</taxon>
        <taxon>Mycosphaerellales</taxon>
        <taxon>Extremaceae</taxon>
        <taxon>Extremus</taxon>
    </lineage>
</organism>
<comment type="caution">
    <text evidence="2">The sequence shown here is derived from an EMBL/GenBank/DDBJ whole genome shotgun (WGS) entry which is preliminary data.</text>
</comment>
<dbReference type="InterPro" id="IPR051397">
    <property type="entry name" value="Zn-ADH-like_protein"/>
</dbReference>
<dbReference type="Pfam" id="PF08240">
    <property type="entry name" value="ADH_N"/>
    <property type="match status" value="1"/>
</dbReference>
<proteinExistence type="predicted"/>
<dbReference type="InterPro" id="IPR020843">
    <property type="entry name" value="ER"/>
</dbReference>
<dbReference type="GO" id="GO:0016491">
    <property type="term" value="F:oxidoreductase activity"/>
    <property type="evidence" value="ECO:0007669"/>
    <property type="project" value="InterPro"/>
</dbReference>
<dbReference type="InterPro" id="IPR013154">
    <property type="entry name" value="ADH-like_N"/>
</dbReference>
<name>A0AAJ0G624_9PEZI</name>
<keyword evidence="3" id="KW-1185">Reference proteome</keyword>
<evidence type="ECO:0000313" key="3">
    <source>
        <dbReference type="Proteomes" id="UP001271007"/>
    </source>
</evidence>
<dbReference type="Pfam" id="PF13602">
    <property type="entry name" value="ADH_zinc_N_2"/>
    <property type="match status" value="1"/>
</dbReference>
<dbReference type="Proteomes" id="UP001271007">
    <property type="component" value="Unassembled WGS sequence"/>
</dbReference>
<dbReference type="InterPro" id="IPR011032">
    <property type="entry name" value="GroES-like_sf"/>
</dbReference>
<accession>A0AAJ0G624</accession>
<dbReference type="EMBL" id="JAWDJX010000043">
    <property type="protein sequence ID" value="KAK3049053.1"/>
    <property type="molecule type" value="Genomic_DNA"/>
</dbReference>
<reference evidence="2" key="1">
    <citation type="submission" date="2023-04" db="EMBL/GenBank/DDBJ databases">
        <title>Black Yeasts Isolated from many extreme environments.</title>
        <authorList>
            <person name="Coleine C."/>
            <person name="Stajich J.E."/>
            <person name="Selbmann L."/>
        </authorList>
    </citation>
    <scope>NUCLEOTIDE SEQUENCE</scope>
    <source>
        <strain evidence="2">CCFEE 5312</strain>
    </source>
</reference>
<feature type="domain" description="Enoyl reductase (ER)" evidence="1">
    <location>
        <begin position="14"/>
        <end position="304"/>
    </location>
</feature>
<dbReference type="SUPFAM" id="SSF51735">
    <property type="entry name" value="NAD(P)-binding Rossmann-fold domains"/>
    <property type="match status" value="1"/>
</dbReference>
<dbReference type="PANTHER" id="PTHR43677">
    <property type="entry name" value="SHORT-CHAIN DEHYDROGENASE/REDUCTASE"/>
    <property type="match status" value="1"/>
</dbReference>
<evidence type="ECO:0000259" key="1">
    <source>
        <dbReference type="SMART" id="SM00829"/>
    </source>
</evidence>
<dbReference type="CDD" id="cd08273">
    <property type="entry name" value="MDR8"/>
    <property type="match status" value="1"/>
</dbReference>